<feature type="region of interest" description="Disordered" evidence="1">
    <location>
        <begin position="1"/>
        <end position="52"/>
    </location>
</feature>
<reference evidence="2" key="2">
    <citation type="submission" date="2023-06" db="EMBL/GenBank/DDBJ databases">
        <authorList>
            <person name="Ma L."/>
            <person name="Liu K.-W."/>
            <person name="Li Z."/>
            <person name="Hsiao Y.-Y."/>
            <person name="Qi Y."/>
            <person name="Fu T."/>
            <person name="Tang G."/>
            <person name="Zhang D."/>
            <person name="Sun W.-H."/>
            <person name="Liu D.-K."/>
            <person name="Li Y."/>
            <person name="Chen G.-Z."/>
            <person name="Liu X.-D."/>
            <person name="Liao X.-Y."/>
            <person name="Jiang Y.-T."/>
            <person name="Yu X."/>
            <person name="Hao Y."/>
            <person name="Huang J."/>
            <person name="Zhao X.-W."/>
            <person name="Ke S."/>
            <person name="Chen Y.-Y."/>
            <person name="Wu W.-L."/>
            <person name="Hsu J.-L."/>
            <person name="Lin Y.-F."/>
            <person name="Huang M.-D."/>
            <person name="Li C.-Y."/>
            <person name="Huang L."/>
            <person name="Wang Z.-W."/>
            <person name="Zhao X."/>
            <person name="Zhong W.-Y."/>
            <person name="Peng D.-H."/>
            <person name="Ahmad S."/>
            <person name="Lan S."/>
            <person name="Zhang J.-S."/>
            <person name="Tsai W.-C."/>
            <person name="Van De Peer Y."/>
            <person name="Liu Z.-J."/>
        </authorList>
    </citation>
    <scope>NUCLEOTIDE SEQUENCE</scope>
    <source>
        <strain evidence="2">CP</strain>
        <tissue evidence="2">Leaves</tissue>
    </source>
</reference>
<name>A0AAV9CR73_ACOCL</name>
<proteinExistence type="predicted"/>
<protein>
    <submittedName>
        <fullName evidence="2">Uncharacterized protein</fullName>
    </submittedName>
</protein>
<gene>
    <name evidence="2" type="ORF">QJS10_CPB17g01936</name>
</gene>
<dbReference type="AlphaFoldDB" id="A0AAV9CR73"/>
<reference evidence="2" key="1">
    <citation type="journal article" date="2023" name="Nat. Commun.">
        <title>Diploid and tetraploid genomes of Acorus and the evolution of monocots.</title>
        <authorList>
            <person name="Ma L."/>
            <person name="Liu K.W."/>
            <person name="Li Z."/>
            <person name="Hsiao Y.Y."/>
            <person name="Qi Y."/>
            <person name="Fu T."/>
            <person name="Tang G.D."/>
            <person name="Zhang D."/>
            <person name="Sun W.H."/>
            <person name="Liu D.K."/>
            <person name="Li Y."/>
            <person name="Chen G.Z."/>
            <person name="Liu X.D."/>
            <person name="Liao X.Y."/>
            <person name="Jiang Y.T."/>
            <person name="Yu X."/>
            <person name="Hao Y."/>
            <person name="Huang J."/>
            <person name="Zhao X.W."/>
            <person name="Ke S."/>
            <person name="Chen Y.Y."/>
            <person name="Wu W.L."/>
            <person name="Hsu J.L."/>
            <person name="Lin Y.F."/>
            <person name="Huang M.D."/>
            <person name="Li C.Y."/>
            <person name="Huang L."/>
            <person name="Wang Z.W."/>
            <person name="Zhao X."/>
            <person name="Zhong W.Y."/>
            <person name="Peng D.H."/>
            <person name="Ahmad S."/>
            <person name="Lan S."/>
            <person name="Zhang J.S."/>
            <person name="Tsai W.C."/>
            <person name="Van de Peer Y."/>
            <person name="Liu Z.J."/>
        </authorList>
    </citation>
    <scope>NUCLEOTIDE SEQUENCE</scope>
    <source>
        <strain evidence="2">CP</strain>
    </source>
</reference>
<accession>A0AAV9CR73</accession>
<evidence type="ECO:0000313" key="2">
    <source>
        <dbReference type="EMBL" id="KAK1291357.1"/>
    </source>
</evidence>
<evidence type="ECO:0000313" key="3">
    <source>
        <dbReference type="Proteomes" id="UP001180020"/>
    </source>
</evidence>
<feature type="compositionally biased region" description="Basic residues" evidence="1">
    <location>
        <begin position="1"/>
        <end position="25"/>
    </location>
</feature>
<feature type="compositionally biased region" description="Basic and acidic residues" evidence="1">
    <location>
        <begin position="26"/>
        <end position="46"/>
    </location>
</feature>
<evidence type="ECO:0000256" key="1">
    <source>
        <dbReference type="SAM" id="MobiDB-lite"/>
    </source>
</evidence>
<organism evidence="2 3">
    <name type="scientific">Acorus calamus</name>
    <name type="common">Sweet flag</name>
    <dbReference type="NCBI Taxonomy" id="4465"/>
    <lineage>
        <taxon>Eukaryota</taxon>
        <taxon>Viridiplantae</taxon>
        <taxon>Streptophyta</taxon>
        <taxon>Embryophyta</taxon>
        <taxon>Tracheophyta</taxon>
        <taxon>Spermatophyta</taxon>
        <taxon>Magnoliopsida</taxon>
        <taxon>Liliopsida</taxon>
        <taxon>Acoraceae</taxon>
        <taxon>Acorus</taxon>
    </lineage>
</organism>
<dbReference type="EMBL" id="JAUJYO010000017">
    <property type="protein sequence ID" value="KAK1291357.1"/>
    <property type="molecule type" value="Genomic_DNA"/>
</dbReference>
<sequence>MGRYRSRSRSYSPRRSRSRSPPRRKRYDDPHDRSRGSRSSYRDHRSSGPSGLLVRNISLDARSDGYVWLESISNFEKIVLVAGLLQWQIYGRKLP</sequence>
<dbReference type="Proteomes" id="UP001180020">
    <property type="component" value="Unassembled WGS sequence"/>
</dbReference>
<comment type="caution">
    <text evidence="2">The sequence shown here is derived from an EMBL/GenBank/DDBJ whole genome shotgun (WGS) entry which is preliminary data.</text>
</comment>
<keyword evidence="3" id="KW-1185">Reference proteome</keyword>